<comment type="caution">
    <text evidence="2">The sequence shown here is derived from an EMBL/GenBank/DDBJ whole genome shotgun (WGS) entry which is preliminary data.</text>
</comment>
<keyword evidence="3" id="KW-1185">Reference proteome</keyword>
<evidence type="ECO:0000313" key="3">
    <source>
        <dbReference type="Proteomes" id="UP000295124"/>
    </source>
</evidence>
<sequence length="227" mass="23255">MKLLTGERVRFGLAVFGVSALAVFLLTACSDTDPQSGPSAPNNSTSSGPSTAPIPTASTPTLKPIPQPAKPFPTPVVTGAPADDAPLANRIRFAIAKQTQVTAGKAAKTTVNCPGLNDADKPGKHTLKCTVTYAGKSLTGTLTVDAQPYNASYKFTSEQVAVVKEKVVDAVVRAVPDASKITCTMDLVAVVPSTGDGIRCDVTTTANAVVPHNARISGDGKILVAKA</sequence>
<organism evidence="2 3">
    <name type="scientific">Kribbella antibiotica</name>
    <dbReference type="NCBI Taxonomy" id="190195"/>
    <lineage>
        <taxon>Bacteria</taxon>
        <taxon>Bacillati</taxon>
        <taxon>Actinomycetota</taxon>
        <taxon>Actinomycetes</taxon>
        <taxon>Propionibacteriales</taxon>
        <taxon>Kribbellaceae</taxon>
        <taxon>Kribbella</taxon>
    </lineage>
</organism>
<reference evidence="2 3" key="1">
    <citation type="submission" date="2019-03" db="EMBL/GenBank/DDBJ databases">
        <title>Draft genome sequences of novel Actinobacteria.</title>
        <authorList>
            <person name="Sahin N."/>
            <person name="Ay H."/>
            <person name="Saygin H."/>
        </authorList>
    </citation>
    <scope>NUCLEOTIDE SEQUENCE [LARGE SCALE GENOMIC DNA]</scope>
    <source>
        <strain evidence="2 3">JCM 13523</strain>
    </source>
</reference>
<evidence type="ECO:0000256" key="1">
    <source>
        <dbReference type="SAM" id="MobiDB-lite"/>
    </source>
</evidence>
<evidence type="ECO:0008006" key="4">
    <source>
        <dbReference type="Google" id="ProtNLM"/>
    </source>
</evidence>
<proteinExistence type="predicted"/>
<accession>A0A4R4ZJP0</accession>
<dbReference type="PROSITE" id="PS51257">
    <property type="entry name" value="PROKAR_LIPOPROTEIN"/>
    <property type="match status" value="1"/>
</dbReference>
<dbReference type="Proteomes" id="UP000295124">
    <property type="component" value="Unassembled WGS sequence"/>
</dbReference>
<protein>
    <recommendedName>
        <fullName evidence="4">DUF4333 domain-containing protein</fullName>
    </recommendedName>
</protein>
<dbReference type="OrthoDB" id="3828908at2"/>
<feature type="compositionally biased region" description="Polar residues" evidence="1">
    <location>
        <begin position="32"/>
        <end position="43"/>
    </location>
</feature>
<dbReference type="EMBL" id="SMKX01000047">
    <property type="protein sequence ID" value="TDD58715.1"/>
    <property type="molecule type" value="Genomic_DNA"/>
</dbReference>
<gene>
    <name evidence="2" type="ORF">E1263_18025</name>
</gene>
<evidence type="ECO:0000313" key="2">
    <source>
        <dbReference type="EMBL" id="TDD58715.1"/>
    </source>
</evidence>
<name>A0A4R4ZJP0_9ACTN</name>
<dbReference type="RefSeq" id="WP_132168790.1">
    <property type="nucleotide sequence ID" value="NZ_SMKX01000047.1"/>
</dbReference>
<feature type="region of interest" description="Disordered" evidence="1">
    <location>
        <begin position="32"/>
        <end position="81"/>
    </location>
</feature>
<dbReference type="AlphaFoldDB" id="A0A4R4ZJP0"/>
<feature type="compositionally biased region" description="Pro residues" evidence="1">
    <location>
        <begin position="63"/>
        <end position="74"/>
    </location>
</feature>
<feature type="compositionally biased region" description="Low complexity" evidence="1">
    <location>
        <begin position="44"/>
        <end position="61"/>
    </location>
</feature>